<name>A0A1B9G350_9TREE</name>
<evidence type="ECO:0000256" key="2">
    <source>
        <dbReference type="SAM" id="SignalP"/>
    </source>
</evidence>
<dbReference type="KEGG" id="kbi:30209657"/>
<keyword evidence="5" id="KW-1185">Reference proteome</keyword>
<feature type="chain" id="PRO_5042334807" evidence="2">
    <location>
        <begin position="24"/>
        <end position="286"/>
    </location>
</feature>
<feature type="signal peptide" evidence="2">
    <location>
        <begin position="1"/>
        <end position="23"/>
    </location>
</feature>
<dbReference type="EMBL" id="CP144544">
    <property type="protein sequence ID" value="WVW84106.1"/>
    <property type="molecule type" value="Genomic_DNA"/>
</dbReference>
<dbReference type="Proteomes" id="UP000092730">
    <property type="component" value="Chromosome 4"/>
</dbReference>
<dbReference type="RefSeq" id="XP_019046508.1">
    <property type="nucleotide sequence ID" value="XM_019191878.1"/>
</dbReference>
<reference evidence="3" key="1">
    <citation type="submission" date="2013-07" db="EMBL/GenBank/DDBJ databases">
        <title>The Genome Sequence of Cryptococcus bestiolae CBS10118.</title>
        <authorList>
            <consortium name="The Broad Institute Genome Sequencing Platform"/>
            <person name="Cuomo C."/>
            <person name="Litvintseva A."/>
            <person name="Chen Y."/>
            <person name="Heitman J."/>
            <person name="Sun S."/>
            <person name="Springer D."/>
            <person name="Dromer F."/>
            <person name="Young S.K."/>
            <person name="Zeng Q."/>
            <person name="Gargeya S."/>
            <person name="Fitzgerald M."/>
            <person name="Abouelleil A."/>
            <person name="Alvarado L."/>
            <person name="Berlin A.M."/>
            <person name="Chapman S.B."/>
            <person name="Dewar J."/>
            <person name="Goldberg J."/>
            <person name="Griggs A."/>
            <person name="Gujja S."/>
            <person name="Hansen M."/>
            <person name="Howarth C."/>
            <person name="Imamovic A."/>
            <person name="Larimer J."/>
            <person name="McCowan C."/>
            <person name="Murphy C."/>
            <person name="Pearson M."/>
            <person name="Priest M."/>
            <person name="Roberts A."/>
            <person name="Saif S."/>
            <person name="Shea T."/>
            <person name="Sykes S."/>
            <person name="Wortman J."/>
            <person name="Nusbaum C."/>
            <person name="Birren B."/>
        </authorList>
    </citation>
    <scope>NUCLEOTIDE SEQUENCE [LARGE SCALE GENOMIC DNA]</scope>
    <source>
        <strain evidence="3">CBS 10118</strain>
    </source>
</reference>
<accession>A0A1B9G350</accession>
<dbReference type="VEuPathDB" id="FungiDB:I302_05258"/>
<protein>
    <submittedName>
        <fullName evidence="3">Uncharacterized protein</fullName>
    </submittedName>
</protein>
<organism evidence="3">
    <name type="scientific">Kwoniella bestiolae CBS 10118</name>
    <dbReference type="NCBI Taxonomy" id="1296100"/>
    <lineage>
        <taxon>Eukaryota</taxon>
        <taxon>Fungi</taxon>
        <taxon>Dikarya</taxon>
        <taxon>Basidiomycota</taxon>
        <taxon>Agaricomycotina</taxon>
        <taxon>Tremellomycetes</taxon>
        <taxon>Tremellales</taxon>
        <taxon>Cryptococcaceae</taxon>
        <taxon>Kwoniella</taxon>
    </lineage>
</organism>
<gene>
    <name evidence="3" type="ORF">I302_05258</name>
    <name evidence="4" type="ORF">I302_106135</name>
</gene>
<reference evidence="4" key="2">
    <citation type="submission" date="2013-07" db="EMBL/GenBank/DDBJ databases">
        <authorList>
            <consortium name="The Broad Institute Genome Sequencing Platform"/>
            <person name="Cuomo C."/>
            <person name="Litvintseva A."/>
            <person name="Chen Y."/>
            <person name="Heitman J."/>
            <person name="Sun S."/>
            <person name="Springer D."/>
            <person name="Dromer F."/>
            <person name="Young S.K."/>
            <person name="Zeng Q."/>
            <person name="Gargeya S."/>
            <person name="Fitzgerald M."/>
            <person name="Abouelleil A."/>
            <person name="Alvarado L."/>
            <person name="Berlin A.M."/>
            <person name="Chapman S.B."/>
            <person name="Dewar J."/>
            <person name="Goldberg J."/>
            <person name="Griggs A."/>
            <person name="Gujja S."/>
            <person name="Hansen M."/>
            <person name="Howarth C."/>
            <person name="Imamovic A."/>
            <person name="Larimer J."/>
            <person name="McCowan C."/>
            <person name="Murphy C."/>
            <person name="Pearson M."/>
            <person name="Priest M."/>
            <person name="Roberts A."/>
            <person name="Saif S."/>
            <person name="Shea T."/>
            <person name="Sykes S."/>
            <person name="Wortman J."/>
            <person name="Nusbaum C."/>
            <person name="Birren B."/>
        </authorList>
    </citation>
    <scope>NUCLEOTIDE SEQUENCE</scope>
    <source>
        <strain evidence="4">CBS 10118</strain>
    </source>
</reference>
<feature type="compositionally biased region" description="Polar residues" evidence="1">
    <location>
        <begin position="28"/>
        <end position="56"/>
    </location>
</feature>
<dbReference type="OrthoDB" id="10679691at2759"/>
<dbReference type="STRING" id="1296100.A0A1B9G350"/>
<evidence type="ECO:0000313" key="3">
    <source>
        <dbReference type="EMBL" id="OCF25438.1"/>
    </source>
</evidence>
<reference evidence="4" key="4">
    <citation type="submission" date="2024-02" db="EMBL/GenBank/DDBJ databases">
        <title>Comparative genomics of Cryptococcus and Kwoniella reveals pathogenesis evolution and contrasting modes of karyotype evolution via chromosome fusion or intercentromeric recombination.</title>
        <authorList>
            <person name="Coelho M.A."/>
            <person name="David-Palma M."/>
            <person name="Shea T."/>
            <person name="Bowers K."/>
            <person name="McGinley-Smith S."/>
            <person name="Mohammad A.W."/>
            <person name="Gnirke A."/>
            <person name="Yurkov A.M."/>
            <person name="Nowrousian M."/>
            <person name="Sun S."/>
            <person name="Cuomo C.A."/>
            <person name="Heitman J."/>
        </authorList>
    </citation>
    <scope>NUCLEOTIDE SEQUENCE</scope>
    <source>
        <strain evidence="4">CBS 10118</strain>
    </source>
</reference>
<sequence length="286" mass="29181">MKTIHSLLPTLLALLPLLPLITSREVTTSGPFQDDPSTSHNPFGPTTSGARATGTRSPGVPIVNHMAAPSGYGEEDEGDIVGVEEASTTTDSSTRSDSLSLSTGITSSSTCSVIQTDNTSTSTSLTRDVADYEESGITSEDISAITSTISGINAVQTSLASGQTTSDLPSTVETHPALEGINAAAYQSSLQTLTPTPTLTITRSHFTTLTSTLPGGSSTLLSFAPTQGAGGYTSAFTVLDGNTLYQVANGKSGQTGSCRAPSATAQAQVNGPVGQWLMVVPKGYAS</sequence>
<feature type="region of interest" description="Disordered" evidence="1">
    <location>
        <begin position="28"/>
        <end position="77"/>
    </location>
</feature>
<proteinExistence type="predicted"/>
<reference evidence="3" key="3">
    <citation type="submission" date="2014-01" db="EMBL/GenBank/DDBJ databases">
        <title>Evolution of pathogenesis and genome organization in the Tremellales.</title>
        <authorList>
            <person name="Cuomo C."/>
            <person name="Litvintseva A."/>
            <person name="Heitman J."/>
            <person name="Chen Y."/>
            <person name="Sun S."/>
            <person name="Springer D."/>
            <person name="Dromer F."/>
            <person name="Young S."/>
            <person name="Zeng Q."/>
            <person name="Chapman S."/>
            <person name="Gujja S."/>
            <person name="Saif S."/>
            <person name="Birren B."/>
        </authorList>
    </citation>
    <scope>NUCLEOTIDE SEQUENCE</scope>
    <source>
        <strain evidence="3">CBS 10118</strain>
    </source>
</reference>
<evidence type="ECO:0000256" key="1">
    <source>
        <dbReference type="SAM" id="MobiDB-lite"/>
    </source>
</evidence>
<evidence type="ECO:0000313" key="5">
    <source>
        <dbReference type="Proteomes" id="UP000092730"/>
    </source>
</evidence>
<dbReference type="GeneID" id="30209657"/>
<evidence type="ECO:0000313" key="4">
    <source>
        <dbReference type="EMBL" id="WVW84106.1"/>
    </source>
</evidence>
<keyword evidence="2" id="KW-0732">Signal</keyword>
<dbReference type="EMBL" id="KI894021">
    <property type="protein sequence ID" value="OCF25438.1"/>
    <property type="molecule type" value="Genomic_DNA"/>
</dbReference>
<dbReference type="AlphaFoldDB" id="A0A1B9G350"/>